<name>A0A4S4MYD1_9APHY</name>
<feature type="compositionally biased region" description="Polar residues" evidence="1">
    <location>
        <begin position="672"/>
        <end position="686"/>
    </location>
</feature>
<dbReference type="InterPro" id="IPR035899">
    <property type="entry name" value="DBL_dom_sf"/>
</dbReference>
<dbReference type="PROSITE" id="PS50010">
    <property type="entry name" value="DH_2"/>
    <property type="match status" value="1"/>
</dbReference>
<keyword evidence="4" id="KW-1185">Reference proteome</keyword>
<reference evidence="3 4" key="1">
    <citation type="submission" date="2019-02" db="EMBL/GenBank/DDBJ databases">
        <title>Genome sequencing of the rare red list fungi Antrodiella citrinella (Flaviporus citrinellus).</title>
        <authorList>
            <person name="Buettner E."/>
            <person name="Kellner H."/>
        </authorList>
    </citation>
    <scope>NUCLEOTIDE SEQUENCE [LARGE SCALE GENOMIC DNA]</scope>
    <source>
        <strain evidence="3 4">DSM 108506</strain>
    </source>
</reference>
<protein>
    <recommendedName>
        <fullName evidence="2">DH domain-containing protein</fullName>
    </recommendedName>
</protein>
<evidence type="ECO:0000256" key="1">
    <source>
        <dbReference type="SAM" id="MobiDB-lite"/>
    </source>
</evidence>
<dbReference type="PANTHER" id="PTHR45818:SF3">
    <property type="entry name" value="PROTEIN VAV"/>
    <property type="match status" value="1"/>
</dbReference>
<feature type="compositionally biased region" description="Basic and acidic residues" evidence="1">
    <location>
        <begin position="1"/>
        <end position="23"/>
    </location>
</feature>
<dbReference type="Pfam" id="PF00621">
    <property type="entry name" value="RhoGEF"/>
    <property type="match status" value="1"/>
</dbReference>
<feature type="region of interest" description="Disordered" evidence="1">
    <location>
        <begin position="342"/>
        <end position="402"/>
    </location>
</feature>
<dbReference type="InterPro" id="IPR011993">
    <property type="entry name" value="PH-like_dom_sf"/>
</dbReference>
<dbReference type="Proteomes" id="UP000308730">
    <property type="component" value="Unassembled WGS sequence"/>
</dbReference>
<dbReference type="SUPFAM" id="SSF48065">
    <property type="entry name" value="DBL homology domain (DH-domain)"/>
    <property type="match status" value="1"/>
</dbReference>
<feature type="region of interest" description="Disordered" evidence="1">
    <location>
        <begin position="663"/>
        <end position="687"/>
    </location>
</feature>
<evidence type="ECO:0000259" key="2">
    <source>
        <dbReference type="PROSITE" id="PS50010"/>
    </source>
</evidence>
<accession>A0A4S4MYD1</accession>
<feature type="region of interest" description="Disordered" evidence="1">
    <location>
        <begin position="1"/>
        <end position="73"/>
    </location>
</feature>
<dbReference type="OrthoDB" id="1716625at2759"/>
<comment type="caution">
    <text evidence="3">The sequence shown here is derived from an EMBL/GenBank/DDBJ whole genome shotgun (WGS) entry which is preliminary data.</text>
</comment>
<sequence>MKNLDSREVKSEGDHSSPLDRSDSLASFKTARSTVSPPTSPPVRSPPTKKVFHISGSVSEGENSDDEASRGRQVEREIAANVEEVRRLKRFHTFVELLKTEVGYLMDLRALVTIYLAQLPHVSVNAPLLSARPSPSSISISSLGLTRSFPSSRSSFIAVPQVSGAASGQPSVISPDFLSASARVDADAPRDSGKLHPDSGRDAKKTQDIRRTLLSESDMQLVSRNSLELLKLHEGFVRELRETVTPLGYGAVFARLDDPIGEEGDVDYWAASDMVDVAVNVTADVFVRQASSFGIYELFCAKHNEAGDIVRNAQDQYAAEWDGFEQLCSLLVAHAFELPAHPQSAMDDPEAGDQSSESLKRARRHSTPILTAAPPSSFTMSARPPTEYAETRKRKRSGDSPFTSQVGRLKFMDFMIKPVQRICKYPLLLDQLKSSCADDAVGAVDRACTDMRSVVGLVDMASMKQAHSVKSALIVSRIAPSLPAQPPRSASPSSPAILGAEERPSSLTAEFLTSLGACLLSGALDIVQHPSSRARYLGSFLYVGGYMVMVKITKGGKVYEPKYWFSLSGFELIEDEEEDATFPYSFQLCGYGHYLQFAASCQMEKEIWMAAIQDAMSTAPEWKNEPQSSLPDAIAATSPTEEEHHEFTATPLPTIQSLSEFEGSDAVVPPSATRSQSRPQKTTSRVDSVLRHDGQTSTLALSRRSSTASVKAFFAPLSFDMSSRIARPSSQVRQQVDHALHDVFSDNCLTIRSRHACAQPCSPRLPVTFVQLLIRDLIQRT</sequence>
<feature type="region of interest" description="Disordered" evidence="1">
    <location>
        <begin position="620"/>
        <end position="647"/>
    </location>
</feature>
<dbReference type="PANTHER" id="PTHR45818">
    <property type="entry name" value="PROTEIN VAV"/>
    <property type="match status" value="1"/>
</dbReference>
<feature type="region of interest" description="Disordered" evidence="1">
    <location>
        <begin position="186"/>
        <end position="206"/>
    </location>
</feature>
<dbReference type="Gene3D" id="1.20.900.10">
    <property type="entry name" value="Dbl homology (DH) domain"/>
    <property type="match status" value="2"/>
</dbReference>
<dbReference type="Gene3D" id="2.30.29.30">
    <property type="entry name" value="Pleckstrin-homology domain (PH domain)/Phosphotyrosine-binding domain (PTB)"/>
    <property type="match status" value="1"/>
</dbReference>
<feature type="domain" description="DH" evidence="2">
    <location>
        <begin position="89"/>
        <end position="461"/>
    </location>
</feature>
<dbReference type="GO" id="GO:0005737">
    <property type="term" value="C:cytoplasm"/>
    <property type="evidence" value="ECO:0007669"/>
    <property type="project" value="TreeGrafter"/>
</dbReference>
<gene>
    <name evidence="3" type="ORF">EUX98_g5771</name>
</gene>
<proteinExistence type="predicted"/>
<dbReference type="GO" id="GO:0005085">
    <property type="term" value="F:guanyl-nucleotide exchange factor activity"/>
    <property type="evidence" value="ECO:0007669"/>
    <property type="project" value="InterPro"/>
</dbReference>
<dbReference type="AlphaFoldDB" id="A0A4S4MYD1"/>
<dbReference type="SUPFAM" id="SSF50729">
    <property type="entry name" value="PH domain-like"/>
    <property type="match status" value="1"/>
</dbReference>
<dbReference type="EMBL" id="SGPM01000180">
    <property type="protein sequence ID" value="THH28410.1"/>
    <property type="molecule type" value="Genomic_DNA"/>
</dbReference>
<evidence type="ECO:0000313" key="3">
    <source>
        <dbReference type="EMBL" id="THH28410.1"/>
    </source>
</evidence>
<organism evidence="3 4">
    <name type="scientific">Antrodiella citrinella</name>
    <dbReference type="NCBI Taxonomy" id="2447956"/>
    <lineage>
        <taxon>Eukaryota</taxon>
        <taxon>Fungi</taxon>
        <taxon>Dikarya</taxon>
        <taxon>Basidiomycota</taxon>
        <taxon>Agaricomycotina</taxon>
        <taxon>Agaricomycetes</taxon>
        <taxon>Polyporales</taxon>
        <taxon>Steccherinaceae</taxon>
        <taxon>Antrodiella</taxon>
    </lineage>
</organism>
<evidence type="ECO:0000313" key="4">
    <source>
        <dbReference type="Proteomes" id="UP000308730"/>
    </source>
</evidence>
<dbReference type="InterPro" id="IPR000219">
    <property type="entry name" value="DH_dom"/>
</dbReference>